<dbReference type="RefSeq" id="WP_169834169.1">
    <property type="nucleotide sequence ID" value="NZ_MAQA01000003.1"/>
</dbReference>
<keyword evidence="2" id="KW-1185">Reference proteome</keyword>
<proteinExistence type="predicted"/>
<dbReference type="Proteomes" id="UP000093412">
    <property type="component" value="Unassembled WGS sequence"/>
</dbReference>
<organism evidence="1 2">
    <name type="scientific">Oerskovia enterophila</name>
    <dbReference type="NCBI Taxonomy" id="43678"/>
    <lineage>
        <taxon>Bacteria</taxon>
        <taxon>Bacillati</taxon>
        <taxon>Actinomycetota</taxon>
        <taxon>Actinomycetes</taxon>
        <taxon>Micrococcales</taxon>
        <taxon>Cellulomonadaceae</taxon>
        <taxon>Oerskovia</taxon>
    </lineage>
</organism>
<name>A0ABX2Y8J5_9CELL</name>
<dbReference type="InterPro" id="IPR036388">
    <property type="entry name" value="WH-like_DNA-bd_sf"/>
</dbReference>
<sequence>MARKPVYVEITEWLRAEAGRRGAKALMPTIAEVCEKFDVSGVQTVRNAYDPLLEEGVVVRLDSPRRWAVADNGKPAAPARDVGPLLDEIDQALARVSELVAEVRAAQAA</sequence>
<dbReference type="InterPro" id="IPR036390">
    <property type="entry name" value="WH_DNA-bd_sf"/>
</dbReference>
<dbReference type="EMBL" id="MAQA01000003">
    <property type="protein sequence ID" value="OCI32839.1"/>
    <property type="molecule type" value="Genomic_DNA"/>
</dbReference>
<gene>
    <name evidence="1" type="ORF">OERS_04310</name>
</gene>
<dbReference type="Gene3D" id="1.10.10.10">
    <property type="entry name" value="Winged helix-like DNA-binding domain superfamily/Winged helix DNA-binding domain"/>
    <property type="match status" value="1"/>
</dbReference>
<reference evidence="1 2" key="1">
    <citation type="submission" date="2016-06" db="EMBL/GenBank/DDBJ databases">
        <title>Genome sequence of Oerskovia enterophila DSM 43852.</title>
        <authorList>
            <person name="Poehlein A."/>
            <person name="Jag V."/>
            <person name="Bengelsdorf F.R."/>
            <person name="Daniel R."/>
            <person name="Duerre P."/>
        </authorList>
    </citation>
    <scope>NUCLEOTIDE SEQUENCE [LARGE SCALE GENOMIC DNA]</scope>
    <source>
        <strain evidence="1 2">DSM 43852</strain>
    </source>
</reference>
<evidence type="ECO:0008006" key="3">
    <source>
        <dbReference type="Google" id="ProtNLM"/>
    </source>
</evidence>
<comment type="caution">
    <text evidence="1">The sequence shown here is derived from an EMBL/GenBank/DDBJ whole genome shotgun (WGS) entry which is preliminary data.</text>
</comment>
<accession>A0ABX2Y8J5</accession>
<protein>
    <recommendedName>
        <fullName evidence="3">HTH gntR-type domain-containing protein</fullName>
    </recommendedName>
</protein>
<evidence type="ECO:0000313" key="1">
    <source>
        <dbReference type="EMBL" id="OCI32839.1"/>
    </source>
</evidence>
<dbReference type="SUPFAM" id="SSF46785">
    <property type="entry name" value="Winged helix' DNA-binding domain"/>
    <property type="match status" value="1"/>
</dbReference>
<evidence type="ECO:0000313" key="2">
    <source>
        <dbReference type="Proteomes" id="UP000093412"/>
    </source>
</evidence>